<keyword evidence="3" id="KW-0269">Exonuclease</keyword>
<organism evidence="5 6">
    <name type="scientific">Ruminiclostridium papyrosolvens C7</name>
    <dbReference type="NCBI Taxonomy" id="1330534"/>
    <lineage>
        <taxon>Bacteria</taxon>
        <taxon>Bacillati</taxon>
        <taxon>Bacillota</taxon>
        <taxon>Clostridia</taxon>
        <taxon>Eubacteriales</taxon>
        <taxon>Oscillospiraceae</taxon>
        <taxon>Ruminiclostridium</taxon>
    </lineage>
</organism>
<evidence type="ECO:0000259" key="4">
    <source>
        <dbReference type="SMART" id="SM00479"/>
    </source>
</evidence>
<dbReference type="InterPro" id="IPR036397">
    <property type="entry name" value="RNaseH_sf"/>
</dbReference>
<dbReference type="PANTHER" id="PTHR23044">
    <property type="entry name" value="3'-5' EXONUCLEASE ERI1-RELATED"/>
    <property type="match status" value="1"/>
</dbReference>
<dbReference type="InterPro" id="IPR047201">
    <property type="entry name" value="ERI-1_3'hExo-like"/>
</dbReference>
<dbReference type="PATRIC" id="fig|1330534.3.peg.1938"/>
<dbReference type="Pfam" id="PF00929">
    <property type="entry name" value="RNase_T"/>
    <property type="match status" value="1"/>
</dbReference>
<dbReference type="RefSeq" id="WP_020815477.1">
    <property type="nucleotide sequence ID" value="NZ_ATAY01000031.1"/>
</dbReference>
<dbReference type="Gene3D" id="3.30.420.10">
    <property type="entry name" value="Ribonuclease H-like superfamily/Ribonuclease H"/>
    <property type="match status" value="1"/>
</dbReference>
<sequence length="187" mass="21654">MLIFVDFEATCWDRNEKNKRPHTEIIEIGAVATGQNLEQIGKFTAIIRPVIEPVLSDYCKELTGLSQTDVENGIDFNRAIDLFYQWIIQYQSTENSILYTWGNYDIFLLKRSLRRQRTKNKDFMKIIHKDGLIDLQEQFMKVTALPSSSCNLAKALQIIGQTFHGTKHKSVDDAANMVKLYKYLNKN</sequence>
<reference evidence="5 6" key="1">
    <citation type="journal article" date="2013" name="Genome Announc.">
        <title>Draft Genome Sequence of the Cellulolytic Bacterium Clostridium papyrosolvens C7 (ATCC 700395).</title>
        <authorList>
            <person name="Zepeda V."/>
            <person name="Dassa B."/>
            <person name="Borovok I."/>
            <person name="Lamed R."/>
            <person name="Bayer E.A."/>
            <person name="Cate J.H."/>
        </authorList>
    </citation>
    <scope>NUCLEOTIDE SEQUENCE [LARGE SCALE GENOMIC DNA]</scope>
    <source>
        <strain evidence="5 6">C7</strain>
    </source>
</reference>
<dbReference type="GO" id="GO:0000175">
    <property type="term" value="F:3'-5'-RNA exonuclease activity"/>
    <property type="evidence" value="ECO:0007669"/>
    <property type="project" value="InterPro"/>
</dbReference>
<evidence type="ECO:0000256" key="2">
    <source>
        <dbReference type="ARBA" id="ARBA00022801"/>
    </source>
</evidence>
<dbReference type="EMBL" id="ATAY01000031">
    <property type="protein sequence ID" value="EPR11935.1"/>
    <property type="molecule type" value="Genomic_DNA"/>
</dbReference>
<evidence type="ECO:0000256" key="3">
    <source>
        <dbReference type="ARBA" id="ARBA00022839"/>
    </source>
</evidence>
<evidence type="ECO:0000313" key="5">
    <source>
        <dbReference type="EMBL" id="EPR11935.1"/>
    </source>
</evidence>
<dbReference type="Proteomes" id="UP000016860">
    <property type="component" value="Unassembled WGS sequence"/>
</dbReference>
<name>U4R1L3_9FIRM</name>
<dbReference type="InterPro" id="IPR013520">
    <property type="entry name" value="Ribonucl_H"/>
</dbReference>
<dbReference type="OrthoDB" id="159416at2"/>
<gene>
    <name evidence="5" type="ORF">L323_09715</name>
</gene>
<dbReference type="AlphaFoldDB" id="U4R1L3"/>
<dbReference type="InterPro" id="IPR051274">
    <property type="entry name" value="3-5_Exoribonuclease"/>
</dbReference>
<dbReference type="CDD" id="cd06133">
    <property type="entry name" value="ERI-1_3'hExo_like"/>
    <property type="match status" value="1"/>
</dbReference>
<dbReference type="STRING" id="1330534.L323_09715"/>
<proteinExistence type="predicted"/>
<evidence type="ECO:0000256" key="1">
    <source>
        <dbReference type="ARBA" id="ARBA00022722"/>
    </source>
</evidence>
<keyword evidence="2" id="KW-0378">Hydrolase</keyword>
<accession>U4R1L3</accession>
<evidence type="ECO:0000313" key="6">
    <source>
        <dbReference type="Proteomes" id="UP000016860"/>
    </source>
</evidence>
<dbReference type="SUPFAM" id="SSF53098">
    <property type="entry name" value="Ribonuclease H-like"/>
    <property type="match status" value="1"/>
</dbReference>
<feature type="domain" description="Exonuclease" evidence="4">
    <location>
        <begin position="1"/>
        <end position="187"/>
    </location>
</feature>
<comment type="caution">
    <text evidence="5">The sequence shown here is derived from an EMBL/GenBank/DDBJ whole genome shotgun (WGS) entry which is preliminary data.</text>
</comment>
<dbReference type="PANTHER" id="PTHR23044:SF61">
    <property type="entry name" value="3'-5' EXORIBONUCLEASE 1-RELATED"/>
    <property type="match status" value="1"/>
</dbReference>
<dbReference type="SMART" id="SM00479">
    <property type="entry name" value="EXOIII"/>
    <property type="match status" value="1"/>
</dbReference>
<keyword evidence="1" id="KW-0540">Nuclease</keyword>
<dbReference type="InterPro" id="IPR012337">
    <property type="entry name" value="RNaseH-like_sf"/>
</dbReference>
<dbReference type="GO" id="GO:0003676">
    <property type="term" value="F:nucleic acid binding"/>
    <property type="evidence" value="ECO:0007669"/>
    <property type="project" value="InterPro"/>
</dbReference>
<protein>
    <submittedName>
        <fullName evidence="5">DNA polymerase III</fullName>
    </submittedName>
</protein>